<dbReference type="EMBL" id="WBPP01000018">
    <property type="protein sequence ID" value="KAB2395217.1"/>
    <property type="molecule type" value="Genomic_DNA"/>
</dbReference>
<feature type="chain" id="PRO_5040885677" description="Lipase" evidence="1">
    <location>
        <begin position="28"/>
        <end position="533"/>
    </location>
</feature>
<sequence>MRLMRRCVALLIVFFIMAPTISTNVQAEVVKELGKGFPDTEVFTPGEWFLGQKPANYDENKPPILFVQGRNGNADSWYGKTVYHDINDMYDYALKAGYQTVFIQLYDAAGKGSASQWDNGKLLAQKLEEIYNHFGKKVNIVAHSKGGIDTQAALVEYDANRFVGNVITLATPHHGSNLADLSYSWWAGWLASILGQKDVGTYSLQIGEMAKFRSIIDNNPAAKLNRYYTATGTSWGPTFSALSMGGLYLSSYGSNDGLVNEWSAKLSYGTHLFTDSRFDHDNIRKGSAVFARIEPYLRTTNVGLPALVAPSNSSNENLEQLNTTSNQNILGGELPQNQWIEQSISVDKKAEGIVSVLTASSDVEVQMVSPKGKIYANKDSAITTGEGESFFNGATIRTFKFDKLEVGEWKIKMMAKQSKDAYLVVSDYKDDAPFVLRMPTKVKVNKLEYKLKKSPVAPEMKGDLSITVRVVNKEGKLVSEFNELQNVHTNTFSGALKDIKQPGVYNVTMDIKGMNKEGKPYNRTIVKSVYVEK</sequence>
<dbReference type="AlphaFoldDB" id="A0A9W7QFV9"/>
<feature type="signal peptide" evidence="1">
    <location>
        <begin position="1"/>
        <end position="27"/>
    </location>
</feature>
<dbReference type="Proteomes" id="UP000475765">
    <property type="component" value="Unassembled WGS sequence"/>
</dbReference>
<gene>
    <name evidence="2" type="ORF">F8172_15120</name>
</gene>
<name>A0A9W7QFV9_BACCE</name>
<dbReference type="InterPro" id="IPR029058">
    <property type="entry name" value="AB_hydrolase_fold"/>
</dbReference>
<reference evidence="2 3" key="1">
    <citation type="submission" date="2019-10" db="EMBL/GenBank/DDBJ databases">
        <title>Bacillus from the desert of Cuatro Cinegas, Coahuila.</title>
        <authorList>
            <person name="Olmedo-Alvarez G."/>
            <person name="Saldana S."/>
            <person name="Barcelo D."/>
        </authorList>
    </citation>
    <scope>NUCLEOTIDE SEQUENCE [LARGE SCALE GENOMIC DNA]</scope>
    <source>
        <strain evidence="2 3">CH417_13T</strain>
    </source>
</reference>
<accession>A0A9W7QFV9</accession>
<protein>
    <recommendedName>
        <fullName evidence="4">Lipase</fullName>
    </recommendedName>
</protein>
<keyword evidence="1" id="KW-0732">Signal</keyword>
<evidence type="ECO:0000313" key="2">
    <source>
        <dbReference type="EMBL" id="KAB2395217.1"/>
    </source>
</evidence>
<comment type="caution">
    <text evidence="2">The sequence shown here is derived from an EMBL/GenBank/DDBJ whole genome shotgun (WGS) entry which is preliminary data.</text>
</comment>
<proteinExistence type="predicted"/>
<dbReference type="RefSeq" id="WP_151521998.1">
    <property type="nucleotide sequence ID" value="NZ_WBPL01000008.1"/>
</dbReference>
<organism evidence="2 3">
    <name type="scientific">Bacillus cereus</name>
    <dbReference type="NCBI Taxonomy" id="1396"/>
    <lineage>
        <taxon>Bacteria</taxon>
        <taxon>Bacillati</taxon>
        <taxon>Bacillota</taxon>
        <taxon>Bacilli</taxon>
        <taxon>Bacillales</taxon>
        <taxon>Bacillaceae</taxon>
        <taxon>Bacillus</taxon>
        <taxon>Bacillus cereus group</taxon>
    </lineage>
</organism>
<evidence type="ECO:0008006" key="4">
    <source>
        <dbReference type="Google" id="ProtNLM"/>
    </source>
</evidence>
<evidence type="ECO:0000313" key="3">
    <source>
        <dbReference type="Proteomes" id="UP000475765"/>
    </source>
</evidence>
<evidence type="ECO:0000256" key="1">
    <source>
        <dbReference type="SAM" id="SignalP"/>
    </source>
</evidence>
<dbReference type="Gene3D" id="3.40.50.1820">
    <property type="entry name" value="alpha/beta hydrolase"/>
    <property type="match status" value="1"/>
</dbReference>
<dbReference type="SUPFAM" id="SSF53474">
    <property type="entry name" value="alpha/beta-Hydrolases"/>
    <property type="match status" value="1"/>
</dbReference>